<feature type="transmembrane region" description="Helical" evidence="1">
    <location>
        <begin position="7"/>
        <end position="23"/>
    </location>
</feature>
<keyword evidence="1" id="KW-0472">Membrane</keyword>
<sequence length="165" mass="19312">MRFSVDLRYFLPAFMNTFFIILPNNQDKVAVDHIDSPYLGLKLALFILALFLLLIFLHVSFQLPINITVHPLLLRTHQGFSIALLLSLAASLLLPPALFWFFFFCIILTYPCHPKLFDCFASFLFWLSRTLHSIPSYFITITRLHQHHQRLHRLQLLSDPPQHPN</sequence>
<reference evidence="2 3" key="1">
    <citation type="journal article" date="2012" name="Nature">
        <title>Repeated polyploidization of Gossypium genomes and the evolution of spinnable cotton fibres.</title>
        <authorList>
            <person name="Paterson A.H."/>
            <person name="Wendel J.F."/>
            <person name="Gundlach H."/>
            <person name="Guo H."/>
            <person name="Jenkins J."/>
            <person name="Jin D."/>
            <person name="Llewellyn D."/>
            <person name="Showmaker K.C."/>
            <person name="Shu S."/>
            <person name="Udall J."/>
            <person name="Yoo M.J."/>
            <person name="Byers R."/>
            <person name="Chen W."/>
            <person name="Doron-Faigenboim A."/>
            <person name="Duke M.V."/>
            <person name="Gong L."/>
            <person name="Grimwood J."/>
            <person name="Grover C."/>
            <person name="Grupp K."/>
            <person name="Hu G."/>
            <person name="Lee T.H."/>
            <person name="Li J."/>
            <person name="Lin L."/>
            <person name="Liu T."/>
            <person name="Marler B.S."/>
            <person name="Page J.T."/>
            <person name="Roberts A.W."/>
            <person name="Romanel E."/>
            <person name="Sanders W.S."/>
            <person name="Szadkowski E."/>
            <person name="Tan X."/>
            <person name="Tang H."/>
            <person name="Xu C."/>
            <person name="Wang J."/>
            <person name="Wang Z."/>
            <person name="Zhang D."/>
            <person name="Zhang L."/>
            <person name="Ashrafi H."/>
            <person name="Bedon F."/>
            <person name="Bowers J.E."/>
            <person name="Brubaker C.L."/>
            <person name="Chee P.W."/>
            <person name="Das S."/>
            <person name="Gingle A.R."/>
            <person name="Haigler C.H."/>
            <person name="Harker D."/>
            <person name="Hoffmann L.V."/>
            <person name="Hovav R."/>
            <person name="Jones D.C."/>
            <person name="Lemke C."/>
            <person name="Mansoor S."/>
            <person name="ur Rahman M."/>
            <person name="Rainville L.N."/>
            <person name="Rambani A."/>
            <person name="Reddy U.K."/>
            <person name="Rong J.K."/>
            <person name="Saranga Y."/>
            <person name="Scheffler B.E."/>
            <person name="Scheffler J.A."/>
            <person name="Stelly D.M."/>
            <person name="Triplett B.A."/>
            <person name="Van Deynze A."/>
            <person name="Vaslin M.F."/>
            <person name="Waghmare V.N."/>
            <person name="Walford S.A."/>
            <person name="Wright R.J."/>
            <person name="Zaki E.A."/>
            <person name="Zhang T."/>
            <person name="Dennis E.S."/>
            <person name="Mayer K.F."/>
            <person name="Peterson D.G."/>
            <person name="Rokhsar D.S."/>
            <person name="Wang X."/>
            <person name="Schmutz J."/>
        </authorList>
    </citation>
    <scope>NUCLEOTIDE SEQUENCE [LARGE SCALE GENOMIC DNA]</scope>
</reference>
<keyword evidence="3" id="KW-1185">Reference proteome</keyword>
<feature type="transmembrane region" description="Helical" evidence="1">
    <location>
        <begin position="82"/>
        <end position="111"/>
    </location>
</feature>
<dbReference type="AlphaFoldDB" id="A0A0D2R0F5"/>
<name>A0A0D2R0F5_GOSRA</name>
<dbReference type="EMBL" id="CM001743">
    <property type="protein sequence ID" value="KJB25439.1"/>
    <property type="molecule type" value="Genomic_DNA"/>
</dbReference>
<proteinExistence type="predicted"/>
<feature type="transmembrane region" description="Helical" evidence="1">
    <location>
        <begin position="43"/>
        <end position="61"/>
    </location>
</feature>
<dbReference type="Gramene" id="KJB25439">
    <property type="protein sequence ID" value="KJB25439"/>
    <property type="gene ID" value="B456_004G191300"/>
</dbReference>
<evidence type="ECO:0000256" key="1">
    <source>
        <dbReference type="SAM" id="Phobius"/>
    </source>
</evidence>
<feature type="transmembrane region" description="Helical" evidence="1">
    <location>
        <begin position="123"/>
        <end position="144"/>
    </location>
</feature>
<keyword evidence="1" id="KW-0812">Transmembrane</keyword>
<evidence type="ECO:0000313" key="3">
    <source>
        <dbReference type="Proteomes" id="UP000032304"/>
    </source>
</evidence>
<dbReference type="Proteomes" id="UP000032304">
    <property type="component" value="Chromosome 4"/>
</dbReference>
<protein>
    <submittedName>
        <fullName evidence="2">Uncharacterized protein</fullName>
    </submittedName>
</protein>
<evidence type="ECO:0000313" key="2">
    <source>
        <dbReference type="EMBL" id="KJB25439.1"/>
    </source>
</evidence>
<organism evidence="2 3">
    <name type="scientific">Gossypium raimondii</name>
    <name type="common">Peruvian cotton</name>
    <name type="synonym">Gossypium klotzschianum subsp. raimondii</name>
    <dbReference type="NCBI Taxonomy" id="29730"/>
    <lineage>
        <taxon>Eukaryota</taxon>
        <taxon>Viridiplantae</taxon>
        <taxon>Streptophyta</taxon>
        <taxon>Embryophyta</taxon>
        <taxon>Tracheophyta</taxon>
        <taxon>Spermatophyta</taxon>
        <taxon>Magnoliopsida</taxon>
        <taxon>eudicotyledons</taxon>
        <taxon>Gunneridae</taxon>
        <taxon>Pentapetalae</taxon>
        <taxon>rosids</taxon>
        <taxon>malvids</taxon>
        <taxon>Malvales</taxon>
        <taxon>Malvaceae</taxon>
        <taxon>Malvoideae</taxon>
        <taxon>Gossypium</taxon>
    </lineage>
</organism>
<accession>A0A0D2R0F5</accession>
<gene>
    <name evidence="2" type="ORF">B456_004G191300</name>
</gene>
<keyword evidence="1" id="KW-1133">Transmembrane helix</keyword>
<dbReference type="OMA" id="THQGFSI"/>